<feature type="compositionally biased region" description="Basic and acidic residues" evidence="1">
    <location>
        <begin position="41"/>
        <end position="55"/>
    </location>
</feature>
<feature type="region of interest" description="Disordered" evidence="1">
    <location>
        <begin position="1"/>
        <end position="72"/>
    </location>
</feature>
<evidence type="ECO:0000313" key="2">
    <source>
        <dbReference type="EMBL" id="PZC75548.1"/>
    </source>
</evidence>
<evidence type="ECO:0000256" key="1">
    <source>
        <dbReference type="SAM" id="MobiDB-lite"/>
    </source>
</evidence>
<gene>
    <name evidence="2" type="primary">HaOG205975</name>
    <name evidence="2" type="ORF">B5X24_HaOG205975</name>
</gene>
<name>A0A2W1BKX5_HELAM</name>
<reference evidence="2 3" key="1">
    <citation type="journal article" date="2017" name="BMC Biol.">
        <title>Genomic innovations, transcriptional plasticity and gene loss underlying the evolution and divergence of two highly polyphagous and invasive Helicoverpa pest species.</title>
        <authorList>
            <person name="Pearce S.L."/>
            <person name="Clarke D.F."/>
            <person name="East P.D."/>
            <person name="Elfekih S."/>
            <person name="Gordon K.H."/>
            <person name="Jermiin L.S."/>
            <person name="McGaughran A."/>
            <person name="Oakeshott J.G."/>
            <person name="Papanikolaou A."/>
            <person name="Perera O.P."/>
            <person name="Rane R.V."/>
            <person name="Richards S."/>
            <person name="Tay W.T."/>
            <person name="Walsh T.K."/>
            <person name="Anderson A."/>
            <person name="Anderson C.J."/>
            <person name="Asgari S."/>
            <person name="Board P.G."/>
            <person name="Bretschneider A."/>
            <person name="Campbell P.M."/>
            <person name="Chertemps T."/>
            <person name="Christeller J.T."/>
            <person name="Coppin C.W."/>
            <person name="Downes S.J."/>
            <person name="Duan G."/>
            <person name="Farnsworth C.A."/>
            <person name="Good R.T."/>
            <person name="Han L.B."/>
            <person name="Han Y.C."/>
            <person name="Hatje K."/>
            <person name="Horne I."/>
            <person name="Huang Y.P."/>
            <person name="Hughes D.S."/>
            <person name="Jacquin-Joly E."/>
            <person name="James W."/>
            <person name="Jhangiani S."/>
            <person name="Kollmar M."/>
            <person name="Kuwar S.S."/>
            <person name="Li S."/>
            <person name="Liu N.Y."/>
            <person name="Maibeche M.T."/>
            <person name="Miller J.R."/>
            <person name="Montagne N."/>
            <person name="Perry T."/>
            <person name="Qu J."/>
            <person name="Song S.V."/>
            <person name="Sutton G.G."/>
            <person name="Vogel H."/>
            <person name="Walenz B.P."/>
            <person name="Xu W."/>
            <person name="Zhang H.J."/>
            <person name="Zou Z."/>
            <person name="Batterham P."/>
            <person name="Edwards O.R."/>
            <person name="Feyereisen R."/>
            <person name="Gibbs R.A."/>
            <person name="Heckel D.G."/>
            <person name="McGrath A."/>
            <person name="Robin C."/>
            <person name="Scherer S.E."/>
            <person name="Worley K.C."/>
            <person name="Wu Y.D."/>
        </authorList>
    </citation>
    <scope>NUCLEOTIDE SEQUENCE [LARGE SCALE GENOMIC DNA]</scope>
    <source>
        <strain evidence="2">Harm_GR_Male_#8</strain>
        <tissue evidence="2">Whole organism</tissue>
    </source>
</reference>
<dbReference type="AlphaFoldDB" id="A0A2W1BKX5"/>
<sequence length="183" mass="21512">MASDHELSPSPGKKRRRKNNSITESGDELSPSSPPVKKRKENGIEGEKYLSKEEINTDSESEESHAAAPVRRVQKPMKLDDILKDIDDISEPSCMDRILMYLGELNDEDYFFMETLVYKLHGEKITWEQPWYQQSNSLSRPLKDNNNESEQQPYRTDTICKAESEKIQENWDEFRRENQKRRK</sequence>
<dbReference type="Proteomes" id="UP000249218">
    <property type="component" value="Unassembled WGS sequence"/>
</dbReference>
<accession>A0A2W1BKX5</accession>
<keyword evidence="3" id="KW-1185">Reference proteome</keyword>
<protein>
    <submittedName>
        <fullName evidence="2">Uncharacterized protein</fullName>
    </submittedName>
</protein>
<dbReference type="OrthoDB" id="5812619at2759"/>
<dbReference type="EMBL" id="KZ149992">
    <property type="protein sequence ID" value="PZC75548.1"/>
    <property type="molecule type" value="Genomic_DNA"/>
</dbReference>
<proteinExistence type="predicted"/>
<feature type="region of interest" description="Disordered" evidence="1">
    <location>
        <begin position="137"/>
        <end position="162"/>
    </location>
</feature>
<organism evidence="2 3">
    <name type="scientific">Helicoverpa armigera</name>
    <name type="common">Cotton bollworm</name>
    <name type="synonym">Heliothis armigera</name>
    <dbReference type="NCBI Taxonomy" id="29058"/>
    <lineage>
        <taxon>Eukaryota</taxon>
        <taxon>Metazoa</taxon>
        <taxon>Ecdysozoa</taxon>
        <taxon>Arthropoda</taxon>
        <taxon>Hexapoda</taxon>
        <taxon>Insecta</taxon>
        <taxon>Pterygota</taxon>
        <taxon>Neoptera</taxon>
        <taxon>Endopterygota</taxon>
        <taxon>Lepidoptera</taxon>
        <taxon>Glossata</taxon>
        <taxon>Ditrysia</taxon>
        <taxon>Noctuoidea</taxon>
        <taxon>Noctuidae</taxon>
        <taxon>Heliothinae</taxon>
        <taxon>Helicoverpa</taxon>
    </lineage>
</organism>
<evidence type="ECO:0000313" key="3">
    <source>
        <dbReference type="Proteomes" id="UP000249218"/>
    </source>
</evidence>